<comment type="caution">
    <text evidence="2">The sequence shown here is derived from an EMBL/GenBank/DDBJ whole genome shotgun (WGS) entry which is preliminary data.</text>
</comment>
<dbReference type="InterPro" id="IPR058913">
    <property type="entry name" value="Integrase_dom_put"/>
</dbReference>
<keyword evidence="3" id="KW-1185">Reference proteome</keyword>
<evidence type="ECO:0000313" key="2">
    <source>
        <dbReference type="EMBL" id="KAJ7202369.1"/>
    </source>
</evidence>
<dbReference type="EMBL" id="JARJCW010000055">
    <property type="protein sequence ID" value="KAJ7202369.1"/>
    <property type="molecule type" value="Genomic_DNA"/>
</dbReference>
<protein>
    <recommendedName>
        <fullName evidence="1">Integrase core domain-containing protein</fullName>
    </recommendedName>
</protein>
<dbReference type="AlphaFoldDB" id="A0AAD6V875"/>
<dbReference type="Pfam" id="PF24764">
    <property type="entry name" value="rva_4"/>
    <property type="match status" value="1"/>
</dbReference>
<accession>A0AAD6V875</accession>
<reference evidence="2" key="1">
    <citation type="submission" date="2023-03" db="EMBL/GenBank/DDBJ databases">
        <title>Massive genome expansion in bonnet fungi (Mycena s.s.) driven by repeated elements and novel gene families across ecological guilds.</title>
        <authorList>
            <consortium name="Lawrence Berkeley National Laboratory"/>
            <person name="Harder C.B."/>
            <person name="Miyauchi S."/>
            <person name="Viragh M."/>
            <person name="Kuo A."/>
            <person name="Thoen E."/>
            <person name="Andreopoulos B."/>
            <person name="Lu D."/>
            <person name="Skrede I."/>
            <person name="Drula E."/>
            <person name="Henrissat B."/>
            <person name="Morin E."/>
            <person name="Kohler A."/>
            <person name="Barry K."/>
            <person name="LaButti K."/>
            <person name="Morin E."/>
            <person name="Salamov A."/>
            <person name="Lipzen A."/>
            <person name="Mereny Z."/>
            <person name="Hegedus B."/>
            <person name="Baldrian P."/>
            <person name="Stursova M."/>
            <person name="Weitz H."/>
            <person name="Taylor A."/>
            <person name="Grigoriev I.V."/>
            <person name="Nagy L.G."/>
            <person name="Martin F."/>
            <person name="Kauserud H."/>
        </authorList>
    </citation>
    <scope>NUCLEOTIDE SEQUENCE</scope>
    <source>
        <strain evidence="2">9144</strain>
    </source>
</reference>
<proteinExistence type="predicted"/>
<evidence type="ECO:0000259" key="1">
    <source>
        <dbReference type="Pfam" id="PF24764"/>
    </source>
</evidence>
<evidence type="ECO:0000313" key="3">
    <source>
        <dbReference type="Proteomes" id="UP001219525"/>
    </source>
</evidence>
<organism evidence="2 3">
    <name type="scientific">Mycena pura</name>
    <dbReference type="NCBI Taxonomy" id="153505"/>
    <lineage>
        <taxon>Eukaryota</taxon>
        <taxon>Fungi</taxon>
        <taxon>Dikarya</taxon>
        <taxon>Basidiomycota</taxon>
        <taxon>Agaricomycotina</taxon>
        <taxon>Agaricomycetes</taxon>
        <taxon>Agaricomycetidae</taxon>
        <taxon>Agaricales</taxon>
        <taxon>Marasmiineae</taxon>
        <taxon>Mycenaceae</taxon>
        <taxon>Mycena</taxon>
    </lineage>
</organism>
<sequence length="173" mass="19652">MSCRSVHNICIEHLWCDVTRGFGRNAGLKPDLDAHIWLLHRLFLGAINVDALNWAGTWNEHKIRFDDETYPQPTRPNGLHGFEDVPQVSDEDDEIDDLETYSVDWEELHDADIIAHHTEHNADEQVSLDDLYNPFSNDGPHQLSHVEVAGPLCPFTPEEVALVDAHIAQYPPT</sequence>
<gene>
    <name evidence="2" type="ORF">GGX14DRAFT_536071</name>
</gene>
<dbReference type="Proteomes" id="UP001219525">
    <property type="component" value="Unassembled WGS sequence"/>
</dbReference>
<feature type="domain" description="Integrase core" evidence="1">
    <location>
        <begin position="2"/>
        <end position="71"/>
    </location>
</feature>
<name>A0AAD6V875_9AGAR</name>